<dbReference type="InterPro" id="IPR017452">
    <property type="entry name" value="GPCR_Rhodpsn_7TM"/>
</dbReference>
<feature type="transmembrane region" description="Helical" evidence="6">
    <location>
        <begin position="1071"/>
        <end position="1095"/>
    </location>
</feature>
<evidence type="ECO:0000313" key="10">
    <source>
        <dbReference type="Proteomes" id="UP000663860"/>
    </source>
</evidence>
<evidence type="ECO:0000259" key="7">
    <source>
        <dbReference type="PROSITE" id="PS50026"/>
    </source>
</evidence>
<dbReference type="SMART" id="SM00181">
    <property type="entry name" value="EGF"/>
    <property type="match status" value="4"/>
</dbReference>
<feature type="domain" description="EGF-like" evidence="7">
    <location>
        <begin position="680"/>
        <end position="719"/>
    </location>
</feature>
<keyword evidence="2 6" id="KW-0812">Transmembrane</keyword>
<evidence type="ECO:0000259" key="8">
    <source>
        <dbReference type="PROSITE" id="PS50262"/>
    </source>
</evidence>
<evidence type="ECO:0000256" key="5">
    <source>
        <dbReference type="PROSITE-ProRule" id="PRU00076"/>
    </source>
</evidence>
<feature type="disulfide bond" evidence="5">
    <location>
        <begin position="684"/>
        <end position="694"/>
    </location>
</feature>
<dbReference type="PANTHER" id="PTHR24033:SF151">
    <property type="entry name" value="NOTCH 2"/>
    <property type="match status" value="1"/>
</dbReference>
<evidence type="ECO:0000256" key="4">
    <source>
        <dbReference type="ARBA" id="ARBA00023136"/>
    </source>
</evidence>
<organism evidence="9 10">
    <name type="scientific">Adineta steineri</name>
    <dbReference type="NCBI Taxonomy" id="433720"/>
    <lineage>
        <taxon>Eukaryota</taxon>
        <taxon>Metazoa</taxon>
        <taxon>Spiralia</taxon>
        <taxon>Gnathifera</taxon>
        <taxon>Rotifera</taxon>
        <taxon>Eurotatoria</taxon>
        <taxon>Bdelloidea</taxon>
        <taxon>Adinetida</taxon>
        <taxon>Adinetidae</taxon>
        <taxon>Adineta</taxon>
    </lineage>
</organism>
<evidence type="ECO:0000256" key="3">
    <source>
        <dbReference type="ARBA" id="ARBA00022989"/>
    </source>
</evidence>
<feature type="transmembrane region" description="Helical" evidence="6">
    <location>
        <begin position="1292"/>
        <end position="1313"/>
    </location>
</feature>
<dbReference type="InterPro" id="IPR000276">
    <property type="entry name" value="GPCR_Rhodpsn"/>
</dbReference>
<keyword evidence="3 6" id="KW-1133">Transmembrane helix</keyword>
<comment type="caution">
    <text evidence="9">The sequence shown here is derived from an EMBL/GenBank/DDBJ whole genome shotgun (WGS) entry which is preliminary data.</text>
</comment>
<feature type="transmembrane region" description="Helical" evidence="6">
    <location>
        <begin position="1155"/>
        <end position="1172"/>
    </location>
</feature>
<dbReference type="Gene3D" id="1.20.1070.10">
    <property type="entry name" value="Rhodopsin 7-helix transmembrane proteins"/>
    <property type="match status" value="1"/>
</dbReference>
<dbReference type="PROSITE" id="PS00022">
    <property type="entry name" value="EGF_1"/>
    <property type="match status" value="2"/>
</dbReference>
<dbReference type="GO" id="GO:0016020">
    <property type="term" value="C:membrane"/>
    <property type="evidence" value="ECO:0007669"/>
    <property type="project" value="UniProtKB-SubCell"/>
</dbReference>
<evidence type="ECO:0000256" key="1">
    <source>
        <dbReference type="ARBA" id="ARBA00004370"/>
    </source>
</evidence>
<dbReference type="Pfam" id="PF00001">
    <property type="entry name" value="7tm_1"/>
    <property type="match status" value="1"/>
</dbReference>
<reference evidence="9" key="1">
    <citation type="submission" date="2021-02" db="EMBL/GenBank/DDBJ databases">
        <authorList>
            <person name="Nowell W R."/>
        </authorList>
    </citation>
    <scope>NUCLEOTIDE SEQUENCE</scope>
</reference>
<name>A0A814ZED7_9BILA</name>
<dbReference type="PROSITE" id="PS50262">
    <property type="entry name" value="G_PROTEIN_RECEP_F1_2"/>
    <property type="match status" value="1"/>
</dbReference>
<gene>
    <name evidence="9" type="ORF">IZO911_LOCUS30771</name>
</gene>
<feature type="domain" description="G-protein coupled receptors family 1 profile" evidence="8">
    <location>
        <begin position="1050"/>
        <end position="1311"/>
    </location>
</feature>
<dbReference type="InterPro" id="IPR051830">
    <property type="entry name" value="NOTCH_homolog"/>
</dbReference>
<feature type="transmembrane region" description="Helical" evidence="6">
    <location>
        <begin position="1260"/>
        <end position="1280"/>
    </location>
</feature>
<dbReference type="PANTHER" id="PTHR24033">
    <property type="entry name" value="EGF-LIKE DOMAIN-CONTAINING PROTEIN"/>
    <property type="match status" value="1"/>
</dbReference>
<dbReference type="EMBL" id="CAJNOE010000488">
    <property type="protein sequence ID" value="CAF1240597.1"/>
    <property type="molecule type" value="Genomic_DNA"/>
</dbReference>
<dbReference type="Proteomes" id="UP000663860">
    <property type="component" value="Unassembled WGS sequence"/>
</dbReference>
<feature type="transmembrane region" description="Helical" evidence="6">
    <location>
        <begin position="1038"/>
        <end position="1059"/>
    </location>
</feature>
<feature type="transmembrane region" description="Helical" evidence="6">
    <location>
        <begin position="1213"/>
        <end position="1231"/>
    </location>
</feature>
<keyword evidence="4 6" id="KW-0472">Membrane</keyword>
<keyword evidence="5" id="KW-0245">EGF-like domain</keyword>
<protein>
    <submittedName>
        <fullName evidence="9">Uncharacterized protein</fullName>
    </submittedName>
</protein>
<accession>A0A814ZED7</accession>
<sequence length="1341" mass="156962">MYHTDEINNNDNNALHYHCFNYPMVEEEPITTLELISYCINEQSSKFNIQPNGYISNLTFVELSKQKISSEDLYSWFASIDLIELYQLYLKELSTSVNEMMGKEIFYNCTEKRFGPMCQYELNNAEIYTDIEKYVKNDYQNRNPFMNNLTCYIHLQCDRGPSPSCLDWAEICDGILNCLDGPFDEEHCSQVEINNAVYEPPLQEELTVNREKLNLPTLLIEDAKCRENPLTSSCISGRQERLFETIFSVKDDHIPYNCSSAFKCVLVQYKDGSICNGLCQSYQECFPIINRECPSMFNIPNIPILFGDIYFAYEKNDLIKFADEEFLHPYICYNNSLYDDYFTDSEMLPFNGRKCYRFYSSELSAKVDSFDLEYLKFIYNKLKPYNQYSSMNSSESILKPDKDYPGVQCYSDNQIPSINHDHPFPQDGEYIYYLCDNDKNNTQPKKYNILFQSICNRLPELLPKLINEQNETDETECEYWACNNLHTRCNCFWNCENGEDEFHCDTSLIVCENEKIQNKMMLQKRSENEIQCYRGLPVRIWSNNDESTFICFCPHSYYGSRCEYQNQRVSLAIKFQAYSDSRQTLFEIIIQLIDDSNERIIHSHVQFTYLFARDCETIFYYYLLYSTRPKNQTKTYSIHVDIYEKQSFIYRGSLWFPINNTFLPVHRFDLTIAIPPDDFNGEHCSKHECIHGKCIKYHDTQQDKSFCQCYPHWSGQYCTIPNILNCTCSSDSLCIGIDAHSRSICVCPLYKFGPRCFLKDTICELNGIKRCNNSDQCIPSDLNRQTLPPYTCICSKGPRSDYCEQEENKINLSFEENFHLLGTILIHFIQIETTYISKRTTIFKKISSMKESIVISWSDPSNRILIEDLKQNIYFIDSQDVAYHKVNLTKQAKLSDRCPHINELFNKTIVDYHLIRRIKYYHVPCQTLSFNFPCFHDDVYLCFCYDHEGQRLSDCFQFNHTMKYDCLGENECINDGQCFLIGSKCTKKATCLCPSCSYGGRCQFTASRFSLSLDNILGYHIQPSISLINQSNIIKTSIALNIIFILIGLINGIFTMITFKNKKLREVGCGLYLLGSSITTLIIIVLFTLKFWILIFAQMSQISNRSFLNIQCLLLDYLLRIFIHMDQWLNACVACERAITIVKGASFKKKKSIKIAKFTIILLLIFNIFIFIHEPLYRHLIDDIDEDTNEKRIWCVVTYSSSLEIYNSTINTFQFFTPFIINLVSAFILITKKSRQQSTIQLKRNFKDILKENYREHKHLFIAPVVLVILALPRLIISYISKCMQSSNDSWLFLIGYFISLIPAMLTFIVFVLPSKFYKKEFNKTIVQYQTIIQRRLHIAS</sequence>
<feature type="disulfide bond" evidence="5">
    <location>
        <begin position="709"/>
        <end position="718"/>
    </location>
</feature>
<evidence type="ECO:0000313" key="9">
    <source>
        <dbReference type="EMBL" id="CAF1240597.1"/>
    </source>
</evidence>
<dbReference type="GO" id="GO:0004930">
    <property type="term" value="F:G protein-coupled receptor activity"/>
    <property type="evidence" value="ECO:0007669"/>
    <property type="project" value="InterPro"/>
</dbReference>
<keyword evidence="5" id="KW-1015">Disulfide bond</keyword>
<comment type="caution">
    <text evidence="5">Lacks conserved residue(s) required for the propagation of feature annotation.</text>
</comment>
<dbReference type="PROSITE" id="PS50026">
    <property type="entry name" value="EGF_3"/>
    <property type="match status" value="1"/>
</dbReference>
<evidence type="ECO:0000256" key="6">
    <source>
        <dbReference type="SAM" id="Phobius"/>
    </source>
</evidence>
<dbReference type="InterPro" id="IPR000742">
    <property type="entry name" value="EGF"/>
</dbReference>
<proteinExistence type="predicted"/>
<comment type="subcellular location">
    <subcellularLocation>
        <location evidence="1">Membrane</location>
    </subcellularLocation>
</comment>
<evidence type="ECO:0000256" key="2">
    <source>
        <dbReference type="ARBA" id="ARBA00022692"/>
    </source>
</evidence>
<dbReference type="SUPFAM" id="SSF81321">
    <property type="entry name" value="Family A G protein-coupled receptor-like"/>
    <property type="match status" value="1"/>
</dbReference>